<evidence type="ECO:0000256" key="4">
    <source>
        <dbReference type="ARBA" id="ARBA00023136"/>
    </source>
</evidence>
<comment type="subcellular location">
    <subcellularLocation>
        <location evidence="1">Membrane</location>
        <topology evidence="1">Multi-pass membrane protein</topology>
    </subcellularLocation>
</comment>
<dbReference type="PANTHER" id="PTHR23507:SF6">
    <property type="entry name" value="PROTON-COUPLED FOLATE TRANSPORTER"/>
    <property type="match status" value="1"/>
</dbReference>
<dbReference type="Gene3D" id="1.20.1250.20">
    <property type="entry name" value="MFS general substrate transporter like domains"/>
    <property type="match status" value="1"/>
</dbReference>
<feature type="transmembrane region" description="Helical" evidence="5">
    <location>
        <begin position="27"/>
        <end position="44"/>
    </location>
</feature>
<keyword evidence="6" id="KW-1185">Reference proteome</keyword>
<feature type="transmembrane region" description="Helical" evidence="5">
    <location>
        <begin position="88"/>
        <end position="108"/>
    </location>
</feature>
<dbReference type="Proteomes" id="UP000887578">
    <property type="component" value="Unplaced"/>
</dbReference>
<organism evidence="6 7">
    <name type="scientific">Panagrolaimus davidi</name>
    <dbReference type="NCBI Taxonomy" id="227884"/>
    <lineage>
        <taxon>Eukaryota</taxon>
        <taxon>Metazoa</taxon>
        <taxon>Ecdysozoa</taxon>
        <taxon>Nematoda</taxon>
        <taxon>Chromadorea</taxon>
        <taxon>Rhabditida</taxon>
        <taxon>Tylenchina</taxon>
        <taxon>Panagrolaimomorpha</taxon>
        <taxon>Panagrolaimoidea</taxon>
        <taxon>Panagrolaimidae</taxon>
        <taxon>Panagrolaimus</taxon>
    </lineage>
</organism>
<dbReference type="GO" id="GO:0022857">
    <property type="term" value="F:transmembrane transporter activity"/>
    <property type="evidence" value="ECO:0007669"/>
    <property type="project" value="TreeGrafter"/>
</dbReference>
<accession>A0A914QTB4</accession>
<dbReference type="AlphaFoldDB" id="A0A914QTB4"/>
<keyword evidence="2 5" id="KW-0812">Transmembrane</keyword>
<proteinExistence type="predicted"/>
<dbReference type="SUPFAM" id="SSF103473">
    <property type="entry name" value="MFS general substrate transporter"/>
    <property type="match status" value="1"/>
</dbReference>
<sequence>MLGLIALFVMRLILAFAKTTQMIFLSSGLAFLSGALSPGYRTLIPKMIPQHQTARVFSFITLVFVVGQIISVTIFNNIYEATLDTWPGFYFFLHACLHFIVFCGQILIHKLMLPLWRKQIIQFSSNDDGDHRRLLDNIEVEGFDDIN</sequence>
<reference evidence="7" key="1">
    <citation type="submission" date="2022-11" db="UniProtKB">
        <authorList>
            <consortium name="WormBaseParasite"/>
        </authorList>
    </citation>
    <scope>IDENTIFICATION</scope>
</reference>
<protein>
    <submittedName>
        <fullName evidence="7">Uncharacterized protein</fullName>
    </submittedName>
</protein>
<dbReference type="WBParaSite" id="PDA_v2.g4914.t1">
    <property type="protein sequence ID" value="PDA_v2.g4914.t1"/>
    <property type="gene ID" value="PDA_v2.g4914"/>
</dbReference>
<dbReference type="GO" id="GO:0016020">
    <property type="term" value="C:membrane"/>
    <property type="evidence" value="ECO:0007669"/>
    <property type="project" value="UniProtKB-SubCell"/>
</dbReference>
<evidence type="ECO:0000313" key="7">
    <source>
        <dbReference type="WBParaSite" id="PDA_v2.g4914.t1"/>
    </source>
</evidence>
<evidence type="ECO:0000313" key="6">
    <source>
        <dbReference type="Proteomes" id="UP000887578"/>
    </source>
</evidence>
<evidence type="ECO:0000256" key="2">
    <source>
        <dbReference type="ARBA" id="ARBA00022692"/>
    </source>
</evidence>
<evidence type="ECO:0000256" key="3">
    <source>
        <dbReference type="ARBA" id="ARBA00022989"/>
    </source>
</evidence>
<feature type="transmembrane region" description="Helical" evidence="5">
    <location>
        <begin position="56"/>
        <end position="76"/>
    </location>
</feature>
<evidence type="ECO:0000256" key="1">
    <source>
        <dbReference type="ARBA" id="ARBA00004141"/>
    </source>
</evidence>
<dbReference type="InterPro" id="IPR036259">
    <property type="entry name" value="MFS_trans_sf"/>
</dbReference>
<keyword evidence="4 5" id="KW-0472">Membrane</keyword>
<dbReference type="PANTHER" id="PTHR23507">
    <property type="entry name" value="ZGC:174356"/>
    <property type="match status" value="1"/>
</dbReference>
<keyword evidence="3 5" id="KW-1133">Transmembrane helix</keyword>
<name>A0A914QTB4_9BILA</name>
<evidence type="ECO:0000256" key="5">
    <source>
        <dbReference type="SAM" id="Phobius"/>
    </source>
</evidence>